<organism evidence="2 5">
    <name type="scientific">Mycobacterium kansasii</name>
    <dbReference type="NCBI Taxonomy" id="1768"/>
    <lineage>
        <taxon>Bacteria</taxon>
        <taxon>Bacillati</taxon>
        <taxon>Actinomycetota</taxon>
        <taxon>Actinomycetes</taxon>
        <taxon>Mycobacteriales</taxon>
        <taxon>Mycobacteriaceae</taxon>
        <taxon>Mycobacterium</taxon>
    </lineage>
</organism>
<dbReference type="STRING" id="1768.B1T50_05690"/>
<reference evidence="4 5" key="1">
    <citation type="submission" date="2017-02" db="EMBL/GenBank/DDBJ databases">
        <title>Complete genome sequences of Mycobacterium kansasii strains isolated from rhesus macaques.</title>
        <authorList>
            <person name="Panda A."/>
            <person name="Nagaraj S."/>
            <person name="Zhao X."/>
            <person name="Tettelin H."/>
            <person name="Detolla L.J."/>
        </authorList>
    </citation>
    <scope>NUCLEOTIDE SEQUENCE [LARGE SCALE GENOMIC DNA]</scope>
    <source>
        <strain evidence="3 4">11-3469</strain>
        <strain evidence="2 5">11-3813</strain>
    </source>
</reference>
<gene>
    <name evidence="3" type="ORF">BZL29_1888</name>
    <name evidence="2" type="ORF">BZL30_1836</name>
</gene>
<dbReference type="AlphaFoldDB" id="A0A1V3XGU8"/>
<evidence type="ECO:0000256" key="1">
    <source>
        <dbReference type="SAM" id="MobiDB-lite"/>
    </source>
</evidence>
<evidence type="ECO:0000313" key="4">
    <source>
        <dbReference type="Proteomes" id="UP000188532"/>
    </source>
</evidence>
<protein>
    <submittedName>
        <fullName evidence="2">Uncharacterized protein</fullName>
    </submittedName>
</protein>
<accession>A0A1V3XGU8</accession>
<comment type="caution">
    <text evidence="2">The sequence shown here is derived from an EMBL/GenBank/DDBJ whole genome shotgun (WGS) entry which is preliminary data.</text>
</comment>
<name>A0A1V3XGU8_MYCKA</name>
<dbReference type="Proteomes" id="UP000188532">
    <property type="component" value="Unassembled WGS sequence"/>
</dbReference>
<dbReference type="Proteomes" id="UP000189229">
    <property type="component" value="Unassembled WGS sequence"/>
</dbReference>
<feature type="region of interest" description="Disordered" evidence="1">
    <location>
        <begin position="32"/>
        <end position="52"/>
    </location>
</feature>
<evidence type="ECO:0000313" key="5">
    <source>
        <dbReference type="Proteomes" id="UP000189229"/>
    </source>
</evidence>
<sequence length="279" mass="30044">MPPIAVGSGTSGVQHWQHLSGWRCAIRRSRTGADDMAGDAGPPGDPGNEDTAERYRHTARNPLTPRAAVAELLASMNRVIEITEPDPQLPVALSFSRSRQAALDAKRGIAKGLAERDAADRAEPRRRELPERLQSALRAIDDCISAMQLLDGNRLDIASAARQEGFVVASDGCVSIGTAHQRSVSDETTMRRARYEHRLMSVLAEMAAVQERSVATIAERLGADEPGIPWSFIECAKAGVELSTFETGGAGLPPSPLRDLLDRLAADMASAKRRFGSNL</sequence>
<dbReference type="EMBL" id="MVBN01000002">
    <property type="protein sequence ID" value="OOK79945.1"/>
    <property type="molecule type" value="Genomic_DNA"/>
</dbReference>
<evidence type="ECO:0000313" key="3">
    <source>
        <dbReference type="EMBL" id="OOK79945.1"/>
    </source>
</evidence>
<proteinExistence type="predicted"/>
<evidence type="ECO:0000313" key="2">
    <source>
        <dbReference type="EMBL" id="OOK78320.1"/>
    </source>
</evidence>
<dbReference type="EMBL" id="MVBM01000002">
    <property type="protein sequence ID" value="OOK78320.1"/>
    <property type="molecule type" value="Genomic_DNA"/>
</dbReference>